<dbReference type="Gene3D" id="2.130.10.130">
    <property type="entry name" value="Integrin alpha, N-terminal"/>
    <property type="match status" value="1"/>
</dbReference>
<dbReference type="InterPro" id="IPR013519">
    <property type="entry name" value="Int_alpha_beta-p"/>
</dbReference>
<dbReference type="InterPro" id="IPR028994">
    <property type="entry name" value="Integrin_alpha_N"/>
</dbReference>
<dbReference type="PROSITE" id="PS51470">
    <property type="entry name" value="FG_GAP"/>
    <property type="match status" value="1"/>
</dbReference>
<sequence length="499" mass="49529">MSSGLLPSSVAGVAAAATCTAGTSTDFNGDSVVDTVVADPNATVSGVKGAGLVRVILGGGKGVFEISQATTGMNAAPEPGDGFGTSRTTYDADGDGCTDLVVGVPYEDVTKDGVKLVDAGAIYIVHGTPTGIGEGSVIEGYSQSGLDADTTTEAYDWFGQSVKAGETATGSPYLVVGVPGENVVTGGTDYADAGCVHYIQGSTRTTVNQNDPGVPGTVEAHDRFGYSVAGTNRYFGVGIPGEAIEDKTFAGGVAVFNHTLANGVPTALAGFDQDAAGVTGTAETDDGFGTSIAMTGHRPSDQTYNSDVLLAVGTPGEDIGTVTEAGGAAVFRIQPSGAYTETAAIDAAVADVEGDPVAGDFLGQRVAISNTNTSVVTTADTVRLAVGIPGKDVGTATDAGAVQVFRPLGTIGAADRLVTRGSGLPGTATRRDHLGMSLTGGANNLYIGVPFSKASGTTKGVLHVVTWADLDGTTSTGATTYQPGSGGLPDSGASFGVVG</sequence>
<dbReference type="SMART" id="SM00191">
    <property type="entry name" value="Int_alpha"/>
    <property type="match status" value="4"/>
</dbReference>
<evidence type="ECO:0000256" key="1">
    <source>
        <dbReference type="ARBA" id="ARBA00022729"/>
    </source>
</evidence>
<keyword evidence="3" id="KW-0325">Glycoprotein</keyword>
<reference evidence="5" key="1">
    <citation type="submission" date="2024-05" db="EMBL/GenBank/DDBJ databases">
        <title>30 novel species of actinomycetes from the DSMZ collection.</title>
        <authorList>
            <person name="Nouioui I."/>
        </authorList>
    </citation>
    <scope>NUCLEOTIDE SEQUENCE</scope>
    <source>
        <strain evidence="5">DSM 3412</strain>
    </source>
</reference>
<dbReference type="PANTHER" id="PTHR36220:SF1">
    <property type="entry name" value="GAMMA TUBULIN COMPLEX COMPONENT C-TERMINAL DOMAIN-CONTAINING PROTEIN"/>
    <property type="match status" value="1"/>
</dbReference>
<evidence type="ECO:0000256" key="2">
    <source>
        <dbReference type="ARBA" id="ARBA00022737"/>
    </source>
</evidence>
<keyword evidence="1" id="KW-0732">Signal</keyword>
<proteinExistence type="predicted"/>
<evidence type="ECO:0000256" key="3">
    <source>
        <dbReference type="ARBA" id="ARBA00023180"/>
    </source>
</evidence>
<feature type="region of interest" description="Disordered" evidence="4">
    <location>
        <begin position="478"/>
        <end position="499"/>
    </location>
</feature>
<evidence type="ECO:0000313" key="6">
    <source>
        <dbReference type="Proteomes" id="UP001180737"/>
    </source>
</evidence>
<gene>
    <name evidence="5" type="ORF">RM704_23915</name>
</gene>
<dbReference type="Proteomes" id="UP001180737">
    <property type="component" value="Unassembled WGS sequence"/>
</dbReference>
<dbReference type="Pfam" id="PF01839">
    <property type="entry name" value="FG-GAP"/>
    <property type="match status" value="1"/>
</dbReference>
<dbReference type="InterPro" id="IPR013517">
    <property type="entry name" value="FG-GAP"/>
</dbReference>
<dbReference type="EMBL" id="JAVRFJ010000021">
    <property type="protein sequence ID" value="MDT0570476.1"/>
    <property type="molecule type" value="Genomic_DNA"/>
</dbReference>
<evidence type="ECO:0000313" key="5">
    <source>
        <dbReference type="EMBL" id="MDT0570476.1"/>
    </source>
</evidence>
<dbReference type="SUPFAM" id="SSF69318">
    <property type="entry name" value="Integrin alpha N-terminal domain"/>
    <property type="match status" value="1"/>
</dbReference>
<accession>A0ABU2Z1K9</accession>
<protein>
    <submittedName>
        <fullName evidence="5">VCBS repeat-containing protein</fullName>
    </submittedName>
</protein>
<keyword evidence="6" id="KW-1185">Reference proteome</keyword>
<dbReference type="PANTHER" id="PTHR36220">
    <property type="entry name" value="UNNAMED PRODUCT"/>
    <property type="match status" value="1"/>
</dbReference>
<evidence type="ECO:0000256" key="4">
    <source>
        <dbReference type="SAM" id="MobiDB-lite"/>
    </source>
</evidence>
<dbReference type="RefSeq" id="WP_033525368.1">
    <property type="nucleotide sequence ID" value="NZ_JAVRFJ010000021.1"/>
</dbReference>
<organism evidence="5 6">
    <name type="scientific">Streptomyces gottesmaniae</name>
    <dbReference type="NCBI Taxonomy" id="3075518"/>
    <lineage>
        <taxon>Bacteria</taxon>
        <taxon>Bacillati</taxon>
        <taxon>Actinomycetota</taxon>
        <taxon>Actinomycetes</taxon>
        <taxon>Kitasatosporales</taxon>
        <taxon>Streptomycetaceae</taxon>
        <taxon>Streptomyces</taxon>
    </lineage>
</organism>
<name>A0ABU2Z1K9_9ACTN</name>
<comment type="caution">
    <text evidence="5">The sequence shown here is derived from an EMBL/GenBank/DDBJ whole genome shotgun (WGS) entry which is preliminary data.</text>
</comment>
<keyword evidence="2" id="KW-0677">Repeat</keyword>